<dbReference type="Pfam" id="PF06649">
    <property type="entry name" value="DUF1161"/>
    <property type="match status" value="1"/>
</dbReference>
<protein>
    <submittedName>
        <fullName evidence="2">Uncharacterized protein</fullName>
    </submittedName>
</protein>
<dbReference type="GO" id="GO:0009289">
    <property type="term" value="C:pilus"/>
    <property type="evidence" value="ECO:0007669"/>
    <property type="project" value="InterPro"/>
</dbReference>
<dbReference type="InterPro" id="IPR001082">
    <property type="entry name" value="Pilin"/>
</dbReference>
<dbReference type="Proteomes" id="UP000237839">
    <property type="component" value="Unassembled WGS sequence"/>
</dbReference>
<dbReference type="InterPro" id="IPR010595">
    <property type="entry name" value="DUF1161"/>
</dbReference>
<dbReference type="EMBL" id="PUGF01000012">
    <property type="protein sequence ID" value="PRC92584.1"/>
    <property type="molecule type" value="Genomic_DNA"/>
</dbReference>
<name>A0A2S9GXY3_9BURK</name>
<accession>A0A2S9GXY3</accession>
<comment type="caution">
    <text evidence="2">The sequence shown here is derived from an EMBL/GenBank/DDBJ whole genome shotgun (WGS) entry which is preliminary data.</text>
</comment>
<dbReference type="SUPFAM" id="SSF54523">
    <property type="entry name" value="Pili subunits"/>
    <property type="match status" value="1"/>
</dbReference>
<dbReference type="InterPro" id="IPR045584">
    <property type="entry name" value="Pilin-like"/>
</dbReference>
<evidence type="ECO:0000256" key="1">
    <source>
        <dbReference type="ARBA" id="ARBA00005233"/>
    </source>
</evidence>
<keyword evidence="3" id="KW-1185">Reference proteome</keyword>
<reference evidence="2 3" key="1">
    <citation type="submission" date="2018-02" db="EMBL/GenBank/DDBJ databases">
        <title>Solimicrobium silvestre gen. nov., sp. nov., isolated from alpine forest soil.</title>
        <authorList>
            <person name="Margesin R."/>
            <person name="Albuquerque L."/>
            <person name="Zhang D.-C."/>
            <person name="Froufe H.J.C."/>
            <person name="Severino R."/>
            <person name="Roxo I."/>
            <person name="Egas C."/>
            <person name="Da Costa M.S."/>
        </authorList>
    </citation>
    <scope>NUCLEOTIDE SEQUENCE [LARGE SCALE GENOMIC DNA]</scope>
    <source>
        <strain evidence="2 3">S20-91</strain>
    </source>
</reference>
<gene>
    <name evidence="2" type="ORF">S2091_2639</name>
</gene>
<comment type="similarity">
    <text evidence="1">Belongs to the N-Me-Phe pilin family.</text>
</comment>
<evidence type="ECO:0000313" key="3">
    <source>
        <dbReference type="Proteomes" id="UP000237839"/>
    </source>
</evidence>
<dbReference type="GO" id="GO:0007155">
    <property type="term" value="P:cell adhesion"/>
    <property type="evidence" value="ECO:0007669"/>
    <property type="project" value="InterPro"/>
</dbReference>
<dbReference type="Gene3D" id="3.30.700.10">
    <property type="entry name" value="Glycoprotein, Type 4 Pilin"/>
    <property type="match status" value="1"/>
</dbReference>
<dbReference type="AlphaFoldDB" id="A0A2S9GXY3"/>
<organism evidence="2 3">
    <name type="scientific">Solimicrobium silvestre</name>
    <dbReference type="NCBI Taxonomy" id="2099400"/>
    <lineage>
        <taxon>Bacteria</taxon>
        <taxon>Pseudomonadati</taxon>
        <taxon>Pseudomonadota</taxon>
        <taxon>Betaproteobacteria</taxon>
        <taxon>Burkholderiales</taxon>
        <taxon>Oxalobacteraceae</taxon>
        <taxon>Solimicrobium</taxon>
    </lineage>
</organism>
<dbReference type="Pfam" id="PF00114">
    <property type="entry name" value="Pilin"/>
    <property type="match status" value="1"/>
</dbReference>
<proteinExistence type="inferred from homology"/>
<evidence type="ECO:0000313" key="2">
    <source>
        <dbReference type="EMBL" id="PRC92584.1"/>
    </source>
</evidence>
<dbReference type="OrthoDB" id="9152878at2"/>
<sequence>MTPHNRKPKNFFDSDMTYSIPRFSSNWMNARFFTLWIAALLGMSAVAYAEPTTNMEEQLSKFKRISYGLMEFSRYKVAVTEFFLVNAKFPSSNKQIGMPAAEKFRSDMIDSVNIESEGVIAINFLDFPTIPHAWIHLVPAVTETGQMHWHCVSNIPDIGRTAPDCDYDQNPLQTAVNSEADASIKATPALMSNLVIKSAIPEELNASASILSCAALQHTIEEKLLAKGIKNFKLNIVEKSHSSTAMNVGRCDGGKRKIIYLKNFRVE</sequence>